<dbReference type="PANTHER" id="PTHR45614">
    <property type="entry name" value="MYB PROTEIN-RELATED"/>
    <property type="match status" value="1"/>
</dbReference>
<keyword evidence="5" id="KW-0804">Transcription</keyword>
<evidence type="ECO:0000256" key="4">
    <source>
        <dbReference type="ARBA" id="ARBA00023125"/>
    </source>
</evidence>
<keyword evidence="10" id="KW-1185">Reference proteome</keyword>
<keyword evidence="2" id="KW-0677">Repeat</keyword>
<feature type="domain" description="Myb-like" evidence="7">
    <location>
        <begin position="84"/>
        <end position="134"/>
    </location>
</feature>
<evidence type="ECO:0000259" key="7">
    <source>
        <dbReference type="PROSITE" id="PS50090"/>
    </source>
</evidence>
<dbReference type="PANTHER" id="PTHR45614:SF25">
    <property type="entry name" value="MYB PROTEIN"/>
    <property type="match status" value="1"/>
</dbReference>
<dbReference type="CDD" id="cd00167">
    <property type="entry name" value="SANT"/>
    <property type="match status" value="2"/>
</dbReference>
<evidence type="ECO:0000313" key="10">
    <source>
        <dbReference type="Proteomes" id="UP001632038"/>
    </source>
</evidence>
<comment type="subcellular location">
    <subcellularLocation>
        <location evidence="1">Nucleus</location>
    </subcellularLocation>
</comment>
<comment type="caution">
    <text evidence="9">The sequence shown here is derived from an EMBL/GenBank/DDBJ whole genome shotgun (WGS) entry which is preliminary data.</text>
</comment>
<organism evidence="9 10">
    <name type="scientific">Castilleja foliolosa</name>
    <dbReference type="NCBI Taxonomy" id="1961234"/>
    <lineage>
        <taxon>Eukaryota</taxon>
        <taxon>Viridiplantae</taxon>
        <taxon>Streptophyta</taxon>
        <taxon>Embryophyta</taxon>
        <taxon>Tracheophyta</taxon>
        <taxon>Spermatophyta</taxon>
        <taxon>Magnoliopsida</taxon>
        <taxon>eudicotyledons</taxon>
        <taxon>Gunneridae</taxon>
        <taxon>Pentapetalae</taxon>
        <taxon>asterids</taxon>
        <taxon>lamiids</taxon>
        <taxon>Lamiales</taxon>
        <taxon>Orobanchaceae</taxon>
        <taxon>Pedicularideae</taxon>
        <taxon>Castillejinae</taxon>
        <taxon>Castilleja</taxon>
    </lineage>
</organism>
<proteinExistence type="predicted"/>
<name>A0ABD3EAZ4_9LAMI</name>
<dbReference type="AlphaFoldDB" id="A0ABD3EAZ4"/>
<dbReference type="Pfam" id="PF00249">
    <property type="entry name" value="Myb_DNA-binding"/>
    <property type="match status" value="2"/>
</dbReference>
<reference evidence="10" key="1">
    <citation type="journal article" date="2024" name="IScience">
        <title>Strigolactones Initiate the Formation of Haustorium-like Structures in Castilleja.</title>
        <authorList>
            <person name="Buerger M."/>
            <person name="Peterson D."/>
            <person name="Chory J."/>
        </authorList>
    </citation>
    <scope>NUCLEOTIDE SEQUENCE [LARGE SCALE GENOMIC DNA]</scope>
</reference>
<dbReference type="InterPro" id="IPR050560">
    <property type="entry name" value="MYB_TF"/>
</dbReference>
<accession>A0ABD3EAZ4</accession>
<evidence type="ECO:0000256" key="1">
    <source>
        <dbReference type="ARBA" id="ARBA00004123"/>
    </source>
</evidence>
<dbReference type="Gene3D" id="1.10.10.60">
    <property type="entry name" value="Homeodomain-like"/>
    <property type="match status" value="2"/>
</dbReference>
<dbReference type="InterPro" id="IPR001005">
    <property type="entry name" value="SANT/Myb"/>
</dbReference>
<feature type="domain" description="HTH myb-type" evidence="8">
    <location>
        <begin position="84"/>
        <end position="138"/>
    </location>
</feature>
<feature type="domain" description="Myb-like" evidence="7">
    <location>
        <begin position="37"/>
        <end position="83"/>
    </location>
</feature>
<dbReference type="EMBL" id="JAVIJP010000007">
    <property type="protein sequence ID" value="KAL3650224.1"/>
    <property type="molecule type" value="Genomic_DNA"/>
</dbReference>
<protein>
    <submittedName>
        <fullName evidence="9">Uncharacterized protein</fullName>
    </submittedName>
</protein>
<feature type="domain" description="HTH myb-type" evidence="8">
    <location>
        <begin position="35"/>
        <end position="83"/>
    </location>
</feature>
<dbReference type="GO" id="GO:0005634">
    <property type="term" value="C:nucleus"/>
    <property type="evidence" value="ECO:0007669"/>
    <property type="project" value="UniProtKB-SubCell"/>
</dbReference>
<dbReference type="Proteomes" id="UP001632038">
    <property type="component" value="Unassembled WGS sequence"/>
</dbReference>
<dbReference type="SMART" id="SM00717">
    <property type="entry name" value="SANT"/>
    <property type="match status" value="2"/>
</dbReference>
<dbReference type="InterPro" id="IPR009057">
    <property type="entry name" value="Homeodomain-like_sf"/>
</dbReference>
<keyword evidence="4" id="KW-0238">DNA-binding</keyword>
<dbReference type="FunFam" id="1.10.10.60:FF:000060">
    <property type="entry name" value="MYB transcription factor"/>
    <property type="match status" value="1"/>
</dbReference>
<evidence type="ECO:0000256" key="3">
    <source>
        <dbReference type="ARBA" id="ARBA00023015"/>
    </source>
</evidence>
<dbReference type="PROSITE" id="PS51294">
    <property type="entry name" value="HTH_MYB"/>
    <property type="match status" value="2"/>
</dbReference>
<dbReference type="GO" id="GO:0003677">
    <property type="term" value="F:DNA binding"/>
    <property type="evidence" value="ECO:0007669"/>
    <property type="project" value="UniProtKB-KW"/>
</dbReference>
<dbReference type="PROSITE" id="PS50090">
    <property type="entry name" value="MYB_LIKE"/>
    <property type="match status" value="2"/>
</dbReference>
<sequence>MMNGEAEQGEMNEIVASALDVEACEADDGGGETLKVRGSWSPKEDAILTELVKKFGPRNWGLIASGVPGRSGKSCRLRWCNQLDPCVKRKPFTDEEDHIIFEAHKIHGNRWAAIAKLLPGRTDNAIKNHWNSTLRRQGLNIRSKSEHYTWNTTLMNTFSEENPYGPPLNASVPVDMTNVEISKQREKTAEISENVHSSEDNTLTSNQTVVEAFYPSVEENHPIISRPIPKVGAFTVYNPSRAVNMAKQDSGILKFTDGEISEPMIRVKCGFGCCEGPGGHLCKSSLLGPEFLEYEDVPNVASPELAMLATDLNNIVWMRRGLENVSSSTMTVPLRSEVEGLG</sequence>
<evidence type="ECO:0000313" key="9">
    <source>
        <dbReference type="EMBL" id="KAL3650224.1"/>
    </source>
</evidence>
<dbReference type="InterPro" id="IPR017930">
    <property type="entry name" value="Myb_dom"/>
</dbReference>
<keyword evidence="6" id="KW-0539">Nucleus</keyword>
<evidence type="ECO:0000256" key="5">
    <source>
        <dbReference type="ARBA" id="ARBA00023163"/>
    </source>
</evidence>
<keyword evidence="3" id="KW-0805">Transcription regulation</keyword>
<dbReference type="SUPFAM" id="SSF46689">
    <property type="entry name" value="Homeodomain-like"/>
    <property type="match status" value="1"/>
</dbReference>
<evidence type="ECO:0000256" key="2">
    <source>
        <dbReference type="ARBA" id="ARBA00022737"/>
    </source>
</evidence>
<evidence type="ECO:0000259" key="8">
    <source>
        <dbReference type="PROSITE" id="PS51294"/>
    </source>
</evidence>
<gene>
    <name evidence="9" type="ORF">CASFOL_006627</name>
</gene>
<evidence type="ECO:0000256" key="6">
    <source>
        <dbReference type="ARBA" id="ARBA00023242"/>
    </source>
</evidence>